<keyword evidence="2" id="KW-1185">Reference proteome</keyword>
<dbReference type="RefSeq" id="WP_188886695.1">
    <property type="nucleotide sequence ID" value="NZ_BLYJ01000020.1"/>
</dbReference>
<sequence length="102" mass="11938">MSSRDTEKTIRELQQFLREHEDAITDEDSMHRLAITFMSQHNSRLQPKQTEPEDASDYLELASYRNQTVYAGLLYLFSNIDRVRHDALRNQRGRTPAEAVRG</sequence>
<comment type="caution">
    <text evidence="1">The sequence shown here is derived from an EMBL/GenBank/DDBJ whole genome shotgun (WGS) entry which is preliminary data.</text>
</comment>
<dbReference type="Proteomes" id="UP000620147">
    <property type="component" value="Unassembled WGS sequence"/>
</dbReference>
<gene>
    <name evidence="1" type="ORF">BUFA31_17170</name>
</gene>
<protein>
    <submittedName>
        <fullName evidence="1">Uncharacterized protein</fullName>
    </submittedName>
</protein>
<reference evidence="1 2" key="1">
    <citation type="submission" date="2020-06" db="EMBL/GenBank/DDBJ databases">
        <title>Characterization of fructooligosaccharide metabolism and fructooligosaccharide-degrading enzymes in human commensal butyrate producers.</title>
        <authorList>
            <person name="Tanno H."/>
            <person name="Fujii T."/>
            <person name="Hirano K."/>
            <person name="Maeno S."/>
            <person name="Tonozuka T."/>
            <person name="Sakamoto M."/>
            <person name="Ohkuma M."/>
            <person name="Tochio T."/>
            <person name="Endo A."/>
        </authorList>
    </citation>
    <scope>NUCLEOTIDE SEQUENCE [LARGE SCALE GENOMIC DNA]</scope>
    <source>
        <strain evidence="1 2">JCM 31056</strain>
    </source>
</reference>
<evidence type="ECO:0000313" key="2">
    <source>
        <dbReference type="Proteomes" id="UP000620147"/>
    </source>
</evidence>
<evidence type="ECO:0000313" key="1">
    <source>
        <dbReference type="EMBL" id="GFO88553.1"/>
    </source>
</evidence>
<organism evidence="1 2">
    <name type="scientific">Butyricicoccus faecihominis</name>
    <dbReference type="NCBI Taxonomy" id="1712515"/>
    <lineage>
        <taxon>Bacteria</taxon>
        <taxon>Bacillati</taxon>
        <taxon>Bacillota</taxon>
        <taxon>Clostridia</taxon>
        <taxon>Eubacteriales</taxon>
        <taxon>Butyricicoccaceae</taxon>
        <taxon>Butyricicoccus</taxon>
    </lineage>
</organism>
<accession>A0ABQ1E0Q0</accession>
<dbReference type="EMBL" id="BLYJ01000020">
    <property type="protein sequence ID" value="GFO88553.1"/>
    <property type="molecule type" value="Genomic_DNA"/>
</dbReference>
<proteinExistence type="predicted"/>
<name>A0ABQ1E0Q0_9FIRM</name>